<dbReference type="EMBL" id="CAJJDM010000133">
    <property type="protein sequence ID" value="CAD8106286.1"/>
    <property type="molecule type" value="Genomic_DNA"/>
</dbReference>
<name>A0A8S1PT44_PARPR</name>
<feature type="compositionally biased region" description="Polar residues" evidence="2">
    <location>
        <begin position="59"/>
        <end position="75"/>
    </location>
</feature>
<keyword evidence="3" id="KW-0812">Transmembrane</keyword>
<comment type="caution">
    <text evidence="4">The sequence shown here is derived from an EMBL/GenBank/DDBJ whole genome shotgun (WGS) entry which is preliminary data.</text>
</comment>
<dbReference type="Proteomes" id="UP000688137">
    <property type="component" value="Unassembled WGS sequence"/>
</dbReference>
<keyword evidence="5" id="KW-1185">Reference proteome</keyword>
<keyword evidence="1" id="KW-0175">Coiled coil</keyword>
<evidence type="ECO:0000313" key="4">
    <source>
        <dbReference type="EMBL" id="CAD8106286.1"/>
    </source>
</evidence>
<evidence type="ECO:0000256" key="3">
    <source>
        <dbReference type="SAM" id="Phobius"/>
    </source>
</evidence>
<dbReference type="OMA" id="FMLVSET"/>
<accession>A0A8S1PT44</accession>
<evidence type="ECO:0000256" key="1">
    <source>
        <dbReference type="SAM" id="Coils"/>
    </source>
</evidence>
<keyword evidence="3" id="KW-0472">Membrane</keyword>
<feature type="region of interest" description="Disordered" evidence="2">
    <location>
        <begin position="58"/>
        <end position="81"/>
    </location>
</feature>
<feature type="transmembrane region" description="Helical" evidence="3">
    <location>
        <begin position="143"/>
        <end position="160"/>
    </location>
</feature>
<proteinExistence type="predicted"/>
<keyword evidence="3" id="KW-1133">Transmembrane helix</keyword>
<dbReference type="AlphaFoldDB" id="A0A8S1PT44"/>
<evidence type="ECO:0000256" key="2">
    <source>
        <dbReference type="SAM" id="MobiDB-lite"/>
    </source>
</evidence>
<protein>
    <recommendedName>
        <fullName evidence="6">Transmembrane protein</fullName>
    </recommendedName>
</protein>
<reference evidence="4" key="1">
    <citation type="submission" date="2021-01" db="EMBL/GenBank/DDBJ databases">
        <authorList>
            <consortium name="Genoscope - CEA"/>
            <person name="William W."/>
        </authorList>
    </citation>
    <scope>NUCLEOTIDE SEQUENCE</scope>
</reference>
<evidence type="ECO:0000313" key="5">
    <source>
        <dbReference type="Proteomes" id="UP000688137"/>
    </source>
</evidence>
<organism evidence="4 5">
    <name type="scientific">Paramecium primaurelia</name>
    <dbReference type="NCBI Taxonomy" id="5886"/>
    <lineage>
        <taxon>Eukaryota</taxon>
        <taxon>Sar</taxon>
        <taxon>Alveolata</taxon>
        <taxon>Ciliophora</taxon>
        <taxon>Intramacronucleata</taxon>
        <taxon>Oligohymenophorea</taxon>
        <taxon>Peniculida</taxon>
        <taxon>Parameciidae</taxon>
        <taxon>Paramecium</taxon>
    </lineage>
</organism>
<sequence>MLTKILIPKQFIIVAETNSFQSSIKINYFSSKQHLFIQCNQQTSLNYNSQYGFWKFSSDKNSQQDRSTQHTQTNQELRKASNSDNNIQDMSFFNYFKKMQKNNEEQQKNVKNRNYFEQMKNSQLKFLFQEQVSKLKDVGKASYKYFLIGIFVLGFAYSIPKSISTFLATKMAISAQLSIENLKKENELLKSKLEYVKNKIEAENLSQNLLKQDNKY</sequence>
<feature type="coiled-coil region" evidence="1">
    <location>
        <begin position="172"/>
        <end position="199"/>
    </location>
</feature>
<evidence type="ECO:0008006" key="6">
    <source>
        <dbReference type="Google" id="ProtNLM"/>
    </source>
</evidence>
<gene>
    <name evidence="4" type="ORF">PPRIM_AZ9-3.1.T1300045</name>
</gene>